<keyword evidence="2" id="KW-1185">Reference proteome</keyword>
<dbReference type="AlphaFoldDB" id="A0A813HE54"/>
<comment type="caution">
    <text evidence="1">The sequence shown here is derived from an EMBL/GenBank/DDBJ whole genome shotgun (WGS) entry which is preliminary data.</text>
</comment>
<protein>
    <submittedName>
        <fullName evidence="1">Uncharacterized protein</fullName>
    </submittedName>
</protein>
<gene>
    <name evidence="1" type="ORF">PGLA1383_LOCUS51380</name>
</gene>
<accession>A0A813HE54</accession>
<proteinExistence type="predicted"/>
<evidence type="ECO:0000313" key="1">
    <source>
        <dbReference type="EMBL" id="CAE8635805.1"/>
    </source>
</evidence>
<dbReference type="Proteomes" id="UP000654075">
    <property type="component" value="Unassembled WGS sequence"/>
</dbReference>
<dbReference type="EMBL" id="CAJNNV010031353">
    <property type="protein sequence ID" value="CAE8635805.1"/>
    <property type="molecule type" value="Genomic_DNA"/>
</dbReference>
<reference evidence="1" key="1">
    <citation type="submission" date="2021-02" db="EMBL/GenBank/DDBJ databases">
        <authorList>
            <person name="Dougan E. K."/>
            <person name="Rhodes N."/>
            <person name="Thang M."/>
            <person name="Chan C."/>
        </authorList>
    </citation>
    <scope>NUCLEOTIDE SEQUENCE</scope>
</reference>
<evidence type="ECO:0000313" key="2">
    <source>
        <dbReference type="Proteomes" id="UP000654075"/>
    </source>
</evidence>
<sequence>MREAMHQSIATHICTQLHASTDMRVLACAIQGDLQCRLILLCATHHPMYTVTCMAQMPSRYCSLSAVSKLTASSISLKSRTDLLSSLSECRVASEILSSPSFRVPTDDVCLAELRTTMWVDEIPAAMVLFWRAPCFLGATTSPSRK</sequence>
<organism evidence="1 2">
    <name type="scientific">Polarella glacialis</name>
    <name type="common">Dinoflagellate</name>
    <dbReference type="NCBI Taxonomy" id="89957"/>
    <lineage>
        <taxon>Eukaryota</taxon>
        <taxon>Sar</taxon>
        <taxon>Alveolata</taxon>
        <taxon>Dinophyceae</taxon>
        <taxon>Suessiales</taxon>
        <taxon>Suessiaceae</taxon>
        <taxon>Polarella</taxon>
    </lineage>
</organism>
<name>A0A813HE54_POLGL</name>